<evidence type="ECO:0000256" key="1">
    <source>
        <dbReference type="SAM" id="Phobius"/>
    </source>
</evidence>
<proteinExistence type="predicted"/>
<accession>A0ABX1DKQ3</accession>
<name>A0ABX1DKQ3_9FLAO</name>
<feature type="transmembrane region" description="Helical" evidence="1">
    <location>
        <begin position="58"/>
        <end position="77"/>
    </location>
</feature>
<dbReference type="EMBL" id="JAAVJS010000034">
    <property type="protein sequence ID" value="NJX16861.1"/>
    <property type="molecule type" value="Genomic_DNA"/>
</dbReference>
<organism evidence="2 3">
    <name type="scientific">Tamlana crocina</name>
    <dbReference type="NCBI Taxonomy" id="393006"/>
    <lineage>
        <taxon>Bacteria</taxon>
        <taxon>Pseudomonadati</taxon>
        <taxon>Bacteroidota</taxon>
        <taxon>Flavobacteriia</taxon>
        <taxon>Flavobacteriales</taxon>
        <taxon>Flavobacteriaceae</taxon>
        <taxon>Tamlana</taxon>
    </lineage>
</organism>
<dbReference type="RefSeq" id="WP_167919840.1">
    <property type="nucleotide sequence ID" value="NZ_JAAVJS010000034.1"/>
</dbReference>
<feature type="transmembrane region" description="Helical" evidence="1">
    <location>
        <begin position="16"/>
        <end position="38"/>
    </location>
</feature>
<keyword evidence="1" id="KW-1133">Transmembrane helix</keyword>
<keyword evidence="1" id="KW-0812">Transmembrane</keyword>
<dbReference type="Proteomes" id="UP000760545">
    <property type="component" value="Unassembled WGS sequence"/>
</dbReference>
<dbReference type="InterPro" id="IPR031709">
    <property type="entry name" value="PutAbiC"/>
</dbReference>
<evidence type="ECO:0008006" key="4">
    <source>
        <dbReference type="Google" id="ProtNLM"/>
    </source>
</evidence>
<keyword evidence="1" id="KW-0472">Membrane</keyword>
<evidence type="ECO:0000313" key="3">
    <source>
        <dbReference type="Proteomes" id="UP000760545"/>
    </source>
</evidence>
<protein>
    <recommendedName>
        <fullName evidence="4">Phage abortive infection protein</fullName>
    </recommendedName>
</protein>
<gene>
    <name evidence="2" type="ORF">HC176_15335</name>
</gene>
<sequence length="346" mass="41109">MDKQDTIEQTKKMNRIIRVLIIVASVLIIFSFVAPALFTKNSIIDFTQTGQIGDTIGGIMNPFIALAGVVLTYLAFYMQYKANQYQRAQFNIQLEKEKEQFRQELDLQKEQFLKNQFESQFYEMMRIHRGNVNDLTSNDVNINLKVISDSIVNKGVIDGIKTFPFLLSEFEFCYHYVKKYMPDLELKRMINEAYGMFWDGVKERDRKKDKMFGIVLGVKHSLNNKILEGNSNQLAHYYRQLFQTVKFVVNQTIFTYEEKRKYIRILRSQLSNEEQTLLLYNWFSGFGSQWENETNKFFTDYRMIHNVFPNMLVDELKLDEIFSLDGDFKKEKGREIDSLFEYQDWK</sequence>
<reference evidence="2 3" key="1">
    <citation type="submission" date="2020-03" db="EMBL/GenBank/DDBJ databases">
        <title>Tamlana sp. nov, isolated from XXX.</title>
        <authorList>
            <person name="Cao W.R."/>
        </authorList>
    </citation>
    <scope>NUCLEOTIDE SEQUENCE [LARGE SCALE GENOMIC DNA]</scope>
    <source>
        <strain evidence="2 3">HST1-43</strain>
    </source>
</reference>
<dbReference type="Pfam" id="PF16872">
    <property type="entry name" value="putAbiC"/>
    <property type="match status" value="1"/>
</dbReference>
<keyword evidence="3" id="KW-1185">Reference proteome</keyword>
<comment type="caution">
    <text evidence="2">The sequence shown here is derived from an EMBL/GenBank/DDBJ whole genome shotgun (WGS) entry which is preliminary data.</text>
</comment>
<evidence type="ECO:0000313" key="2">
    <source>
        <dbReference type="EMBL" id="NJX16861.1"/>
    </source>
</evidence>